<gene>
    <name evidence="3" type="ORF">N2K84_20040</name>
</gene>
<dbReference type="AlphaFoldDB" id="A0AA42CBH3"/>
<dbReference type="RefSeq" id="WP_282593615.1">
    <property type="nucleotide sequence ID" value="NZ_JAPAAF010000087.1"/>
</dbReference>
<evidence type="ECO:0000259" key="1">
    <source>
        <dbReference type="Pfam" id="PF04986"/>
    </source>
</evidence>
<reference evidence="3" key="1">
    <citation type="submission" date="2022-10" db="EMBL/GenBank/DDBJ databases">
        <title>Gaoshiqiia sediminis gen. nov., sp. nov., isolated from coastal sediment.</title>
        <authorList>
            <person name="Yu W.X."/>
            <person name="Mu D.S."/>
            <person name="Du J.Z."/>
            <person name="Liang Y.Q."/>
        </authorList>
    </citation>
    <scope>NUCLEOTIDE SEQUENCE</scope>
    <source>
        <strain evidence="3">A06</strain>
    </source>
</reference>
<sequence>MMGTRENKRQPVELADIIREYSPSLKANRKLCPEQHKAIDDMTACRTSELKGHLSVCDNCGHREQSYNSCRNRHCNKCQYMKQTIWVENLKGRLLPGKYFHLVFTLPACLNRLIYRNQQVCYSLLFQKAWSALQSLCANPRFLGAQPGAVAVLHTWSSTLVYHPHVHMLVPAGGLSDDGMEWIRPKKNFLVPVKVLSKIFRARFCESLLNLLQTGSLDVPKEFNTEGLKQKLYAKDWVVYAKKTGKTADRALEYLGRYTHRVAISNQRIESFEQGTVRFRYKDSKTGHYNREMTLDGETFVKRFLLHVLPTGFYKIRYFGVLASANATAKKEQCLALIGKGQYLSPVEGLNAYEAFRILTGVNPWLCKQCRKGILKAYPINDSA</sequence>
<proteinExistence type="predicted"/>
<dbReference type="NCBIfam" id="NF033538">
    <property type="entry name" value="transpos_IS91"/>
    <property type="match status" value="1"/>
</dbReference>
<dbReference type="EMBL" id="JAPAAF010000087">
    <property type="protein sequence ID" value="MCW0485030.1"/>
    <property type="molecule type" value="Genomic_DNA"/>
</dbReference>
<dbReference type="Pfam" id="PF14319">
    <property type="entry name" value="Zn_Tnp_IS91"/>
    <property type="match status" value="1"/>
</dbReference>
<evidence type="ECO:0000313" key="4">
    <source>
        <dbReference type="Proteomes" id="UP001163821"/>
    </source>
</evidence>
<dbReference type="GO" id="GO:0003677">
    <property type="term" value="F:DNA binding"/>
    <property type="evidence" value="ECO:0007669"/>
    <property type="project" value="InterPro"/>
</dbReference>
<comment type="caution">
    <text evidence="3">The sequence shown here is derived from an EMBL/GenBank/DDBJ whole genome shotgun (WGS) entry which is preliminary data.</text>
</comment>
<dbReference type="GO" id="GO:0006313">
    <property type="term" value="P:DNA transposition"/>
    <property type="evidence" value="ECO:0007669"/>
    <property type="project" value="InterPro"/>
</dbReference>
<dbReference type="InterPro" id="IPR007069">
    <property type="entry name" value="Transposase_32"/>
</dbReference>
<evidence type="ECO:0000259" key="2">
    <source>
        <dbReference type="Pfam" id="PF14319"/>
    </source>
</evidence>
<dbReference type="GO" id="GO:0004803">
    <property type="term" value="F:transposase activity"/>
    <property type="evidence" value="ECO:0007669"/>
    <property type="project" value="InterPro"/>
</dbReference>
<feature type="domain" description="Transposase zinc-binding" evidence="2">
    <location>
        <begin position="17"/>
        <end position="106"/>
    </location>
</feature>
<dbReference type="InterPro" id="IPR026889">
    <property type="entry name" value="Zn_Tnp"/>
</dbReference>
<dbReference type="PANTHER" id="PTHR37023">
    <property type="entry name" value="TRANSPOSASE"/>
    <property type="match status" value="1"/>
</dbReference>
<accession>A0AA42CBH3</accession>
<organism evidence="3 4">
    <name type="scientific">Gaoshiqia sediminis</name>
    <dbReference type="NCBI Taxonomy" id="2986998"/>
    <lineage>
        <taxon>Bacteria</taxon>
        <taxon>Pseudomonadati</taxon>
        <taxon>Bacteroidota</taxon>
        <taxon>Bacteroidia</taxon>
        <taxon>Marinilabiliales</taxon>
        <taxon>Prolixibacteraceae</taxon>
        <taxon>Gaoshiqia</taxon>
    </lineage>
</organism>
<dbReference type="Proteomes" id="UP001163821">
    <property type="component" value="Unassembled WGS sequence"/>
</dbReference>
<evidence type="ECO:0000313" key="3">
    <source>
        <dbReference type="EMBL" id="MCW0485030.1"/>
    </source>
</evidence>
<dbReference type="InterPro" id="IPR054832">
    <property type="entry name" value="transpos_IS91"/>
</dbReference>
<dbReference type="Pfam" id="PF04986">
    <property type="entry name" value="Y2_Tnp"/>
    <property type="match status" value="1"/>
</dbReference>
<name>A0AA42CBH3_9BACT</name>
<keyword evidence="4" id="KW-1185">Reference proteome</keyword>
<feature type="domain" description="Transposase IS801/IS1294" evidence="1">
    <location>
        <begin position="148"/>
        <end position="325"/>
    </location>
</feature>
<protein>
    <submittedName>
        <fullName evidence="3">IS91 family transposase</fullName>
    </submittedName>
</protein>
<dbReference type="PANTHER" id="PTHR37023:SF1">
    <property type="entry name" value="ISSOD25 TRANSPOSASE TNPA_ISSOD25"/>
    <property type="match status" value="1"/>
</dbReference>